<organism evidence="2 3">
    <name type="scientific">Mycena belliarum</name>
    <dbReference type="NCBI Taxonomy" id="1033014"/>
    <lineage>
        <taxon>Eukaryota</taxon>
        <taxon>Fungi</taxon>
        <taxon>Dikarya</taxon>
        <taxon>Basidiomycota</taxon>
        <taxon>Agaricomycotina</taxon>
        <taxon>Agaricomycetes</taxon>
        <taxon>Agaricomycetidae</taxon>
        <taxon>Agaricales</taxon>
        <taxon>Marasmiineae</taxon>
        <taxon>Mycenaceae</taxon>
        <taxon>Mycena</taxon>
    </lineage>
</organism>
<dbReference type="AlphaFoldDB" id="A0AAD6TXI8"/>
<evidence type="ECO:0000313" key="2">
    <source>
        <dbReference type="EMBL" id="KAJ7080915.1"/>
    </source>
</evidence>
<feature type="compositionally biased region" description="Acidic residues" evidence="1">
    <location>
        <begin position="290"/>
        <end position="301"/>
    </location>
</feature>
<proteinExistence type="predicted"/>
<feature type="compositionally biased region" description="Acidic residues" evidence="1">
    <location>
        <begin position="67"/>
        <end position="82"/>
    </location>
</feature>
<evidence type="ECO:0000313" key="3">
    <source>
        <dbReference type="Proteomes" id="UP001222325"/>
    </source>
</evidence>
<feature type="region of interest" description="Disordered" evidence="1">
    <location>
        <begin position="255"/>
        <end position="350"/>
    </location>
</feature>
<feature type="compositionally biased region" description="Low complexity" evidence="1">
    <location>
        <begin position="14"/>
        <end position="27"/>
    </location>
</feature>
<dbReference type="EMBL" id="JARJCN010000052">
    <property type="protein sequence ID" value="KAJ7080915.1"/>
    <property type="molecule type" value="Genomic_DNA"/>
</dbReference>
<feature type="compositionally biased region" description="Low complexity" evidence="1">
    <location>
        <begin position="333"/>
        <end position="347"/>
    </location>
</feature>
<comment type="caution">
    <text evidence="2">The sequence shown here is derived from an EMBL/GenBank/DDBJ whole genome shotgun (WGS) entry which is preliminary data.</text>
</comment>
<accession>A0AAD6TXI8</accession>
<feature type="region of interest" description="Disordered" evidence="1">
    <location>
        <begin position="1"/>
        <end position="84"/>
    </location>
</feature>
<protein>
    <submittedName>
        <fullName evidence="2">Uncharacterized protein</fullName>
    </submittedName>
</protein>
<feature type="compositionally biased region" description="Basic residues" evidence="1">
    <location>
        <begin position="39"/>
        <end position="49"/>
    </location>
</feature>
<sequence>MVNDTGKPARKATKTAAARAAAALAAAESKEEEDTDGKKPRRPRGRPKKVVAEGNPPRKKKGQQDGSDSDEPEGDSKDEEGAGVDIDWNNDIALTWTLINAIEEDADTRRCLFPPPGSSKRNSGLPKKHYHKILAVKCFAKHSDYAEAYAKPLKPKMGNYWTDKIKNRIKVLVDKARAHMVTMGRTGAGVESQEDVVPGTELATKWDEIVEDLPWFWSIRSLIAERPNLRPVGIGNNASDVDTSLLFPEHDAVDRPRASSFDSDFPEHLADAPRESSELGANDPDRDRDTGDDDEDSDSDDSASVKPAKRKAATPEPTSGRPTKRTKPRPAVSTPAPAKSKSTAKPATTKDKFSAVVIAEEETQQQRLGLKKHRNSARKDIELAKIKALAVVQVEKTKIRGQESLAKIELALMCLRRG</sequence>
<evidence type="ECO:0000256" key="1">
    <source>
        <dbReference type="SAM" id="MobiDB-lite"/>
    </source>
</evidence>
<keyword evidence="3" id="KW-1185">Reference proteome</keyword>
<name>A0AAD6TXI8_9AGAR</name>
<gene>
    <name evidence="2" type="ORF">B0H15DRAFT_953272</name>
</gene>
<reference evidence="2" key="1">
    <citation type="submission" date="2023-03" db="EMBL/GenBank/DDBJ databases">
        <title>Massive genome expansion in bonnet fungi (Mycena s.s.) driven by repeated elements and novel gene families across ecological guilds.</title>
        <authorList>
            <consortium name="Lawrence Berkeley National Laboratory"/>
            <person name="Harder C.B."/>
            <person name="Miyauchi S."/>
            <person name="Viragh M."/>
            <person name="Kuo A."/>
            <person name="Thoen E."/>
            <person name="Andreopoulos B."/>
            <person name="Lu D."/>
            <person name="Skrede I."/>
            <person name="Drula E."/>
            <person name="Henrissat B."/>
            <person name="Morin E."/>
            <person name="Kohler A."/>
            <person name="Barry K."/>
            <person name="LaButti K."/>
            <person name="Morin E."/>
            <person name="Salamov A."/>
            <person name="Lipzen A."/>
            <person name="Mereny Z."/>
            <person name="Hegedus B."/>
            <person name="Baldrian P."/>
            <person name="Stursova M."/>
            <person name="Weitz H."/>
            <person name="Taylor A."/>
            <person name="Grigoriev I.V."/>
            <person name="Nagy L.G."/>
            <person name="Martin F."/>
            <person name="Kauserud H."/>
        </authorList>
    </citation>
    <scope>NUCLEOTIDE SEQUENCE</scope>
    <source>
        <strain evidence="2">CBHHK173m</strain>
    </source>
</reference>
<feature type="compositionally biased region" description="Basic and acidic residues" evidence="1">
    <location>
        <begin position="265"/>
        <end position="289"/>
    </location>
</feature>
<dbReference type="Proteomes" id="UP001222325">
    <property type="component" value="Unassembled WGS sequence"/>
</dbReference>